<evidence type="ECO:0000256" key="3">
    <source>
        <dbReference type="ARBA" id="ARBA00022475"/>
    </source>
</evidence>
<evidence type="ECO:0000256" key="2">
    <source>
        <dbReference type="ARBA" id="ARBA00007843"/>
    </source>
</evidence>
<evidence type="ECO:0000256" key="12">
    <source>
        <dbReference type="SAM" id="MobiDB-lite"/>
    </source>
</evidence>
<proteinExistence type="inferred from homology"/>
<evidence type="ECO:0000256" key="8">
    <source>
        <dbReference type="ARBA" id="ARBA00023136"/>
    </source>
</evidence>
<keyword evidence="9" id="KW-0325">Glycoprotein</keyword>
<dbReference type="SMART" id="SM00554">
    <property type="entry name" value="FAS1"/>
    <property type="match status" value="1"/>
</dbReference>
<comment type="caution">
    <text evidence="14">The sequence shown here is derived from an EMBL/GenBank/DDBJ whole genome shotgun (WGS) entry which is preliminary data.</text>
</comment>
<keyword evidence="6" id="KW-0677">Repeat</keyword>
<dbReference type="InterPro" id="IPR033254">
    <property type="entry name" value="Plant_FLA"/>
</dbReference>
<keyword evidence="7" id="KW-0654">Proteoglycan</keyword>
<dbReference type="InterPro" id="IPR036378">
    <property type="entry name" value="FAS1_dom_sf"/>
</dbReference>
<evidence type="ECO:0000313" key="15">
    <source>
        <dbReference type="Proteomes" id="UP001345219"/>
    </source>
</evidence>
<keyword evidence="4" id="KW-0336">GPI-anchor</keyword>
<gene>
    <name evidence="14" type="ORF">SAY87_004084</name>
</gene>
<evidence type="ECO:0000256" key="1">
    <source>
        <dbReference type="ARBA" id="ARBA00004609"/>
    </source>
</evidence>
<keyword evidence="3" id="KW-1003">Cell membrane</keyword>
<evidence type="ECO:0000256" key="4">
    <source>
        <dbReference type="ARBA" id="ARBA00022622"/>
    </source>
</evidence>
<dbReference type="EMBL" id="JAXIOK010000017">
    <property type="protein sequence ID" value="KAK4750602.1"/>
    <property type="molecule type" value="Genomic_DNA"/>
</dbReference>
<dbReference type="InterPro" id="IPR000782">
    <property type="entry name" value="FAS1_domain"/>
</dbReference>
<keyword evidence="15" id="KW-1185">Reference proteome</keyword>
<evidence type="ECO:0000259" key="13">
    <source>
        <dbReference type="PROSITE" id="PS50213"/>
    </source>
</evidence>
<keyword evidence="10" id="KW-0449">Lipoprotein</keyword>
<dbReference type="Proteomes" id="UP001345219">
    <property type="component" value="Chromosome 4"/>
</dbReference>
<feature type="region of interest" description="Disordered" evidence="12">
    <location>
        <begin position="404"/>
        <end position="466"/>
    </location>
</feature>
<dbReference type="PANTHER" id="PTHR32382">
    <property type="entry name" value="FASCICLIN-LIKE ARABINOGALACTAN PROTEIN"/>
    <property type="match status" value="1"/>
</dbReference>
<evidence type="ECO:0000256" key="5">
    <source>
        <dbReference type="ARBA" id="ARBA00022729"/>
    </source>
</evidence>
<feature type="compositionally biased region" description="Pro residues" evidence="12">
    <location>
        <begin position="406"/>
        <end position="420"/>
    </location>
</feature>
<evidence type="ECO:0000256" key="9">
    <source>
        <dbReference type="ARBA" id="ARBA00023180"/>
    </source>
</evidence>
<evidence type="ECO:0000256" key="7">
    <source>
        <dbReference type="ARBA" id="ARBA00022974"/>
    </source>
</evidence>
<dbReference type="FunFam" id="2.30.180.10:FF:000008">
    <property type="entry name" value="Fasciclin-like arabinogalactan protein 10"/>
    <property type="match status" value="1"/>
</dbReference>
<feature type="domain" description="FAS1" evidence="13">
    <location>
        <begin position="90"/>
        <end position="240"/>
    </location>
</feature>
<dbReference type="Pfam" id="PF02469">
    <property type="entry name" value="Fasciclin"/>
    <property type="match status" value="1"/>
</dbReference>
<comment type="similarity">
    <text evidence="2">Belongs to the fasciclin-like AGP family.</text>
</comment>
<name>A0AAN7PJL8_9MYRT</name>
<dbReference type="SUPFAM" id="SSF82153">
    <property type="entry name" value="FAS1 domain"/>
    <property type="match status" value="2"/>
</dbReference>
<evidence type="ECO:0000313" key="14">
    <source>
        <dbReference type="EMBL" id="KAK4750602.1"/>
    </source>
</evidence>
<dbReference type="FunFam" id="2.30.180.10:FF:000010">
    <property type="entry name" value="Fasciclin-like arabinogalactan protein 2"/>
    <property type="match status" value="1"/>
</dbReference>
<evidence type="ECO:0000256" key="6">
    <source>
        <dbReference type="ARBA" id="ARBA00022737"/>
    </source>
</evidence>
<comment type="function">
    <text evidence="11">May be a cell surface adhesion protein.</text>
</comment>
<keyword evidence="5" id="KW-0732">Signal</keyword>
<dbReference type="GO" id="GO:0048364">
    <property type="term" value="P:root development"/>
    <property type="evidence" value="ECO:0007669"/>
    <property type="project" value="TreeGrafter"/>
</dbReference>
<dbReference type="Gene3D" id="2.30.180.10">
    <property type="entry name" value="FAS1 domain"/>
    <property type="match status" value="2"/>
</dbReference>
<evidence type="ECO:0000256" key="10">
    <source>
        <dbReference type="ARBA" id="ARBA00023288"/>
    </source>
</evidence>
<sequence>MQYLICIWSKWPILSSPYFHQLPLFHTDKSASLHITHSSHYCSLSFRFHWKIQIPAPWDSLGIHISSPTMQLHRRLQLLILLLSSLAAAAHNITLLLEGNHNFTNFNRYLSLTHLAEDINARTTITVLAVDNVAMADFFSSAHNPSIGTLKNILSLHVLLDYFGARKLHDLADGSALAATLFQASGYAPGSTGVVNITDLQGGKVAFSPKDNCGVLDVYFVKSLKEIPYNISVIQISKILPSVEAEAPTVDPGWMNLTTLMSDHGCKEFADTLSASSEAFSTYKDNVEGGLTVFCPSDGPFQAFRPRFNNLTAADKISLLEFYGIPIYMSMTMLRSDNGPVNTLATDGSKKFGFTVQNDGQVVTLKTEINIVRISGTIIDQQPLAIYVTDDVLLPWELFNSEASPAPSPSPTLAPAPALAPGPGKAANAPKAAKQLSPPSPLSPADSPAYLPDGDEADQTDDNGADGLAIGSGGLGVVALASILGALSHTL</sequence>
<dbReference type="PANTHER" id="PTHR32382:SF4">
    <property type="entry name" value="FASCICLIN-LIKE ARABINOGALACTAN PROTEIN 1"/>
    <property type="match status" value="1"/>
</dbReference>
<comment type="subcellular location">
    <subcellularLocation>
        <location evidence="1">Cell membrane</location>
        <topology evidence="1">Lipid-anchor</topology>
        <topology evidence="1">GPI-anchor</topology>
    </subcellularLocation>
</comment>
<dbReference type="PROSITE" id="PS50213">
    <property type="entry name" value="FAS1"/>
    <property type="match status" value="2"/>
</dbReference>
<protein>
    <recommendedName>
        <fullName evidence="13">FAS1 domain-containing protein</fullName>
    </recommendedName>
</protein>
<feature type="compositionally biased region" description="Acidic residues" evidence="12">
    <location>
        <begin position="453"/>
        <end position="464"/>
    </location>
</feature>
<accession>A0AAN7PJL8</accession>
<feature type="domain" description="FAS1" evidence="13">
    <location>
        <begin position="253"/>
        <end position="393"/>
    </location>
</feature>
<dbReference type="GO" id="GO:0005886">
    <property type="term" value="C:plasma membrane"/>
    <property type="evidence" value="ECO:0007669"/>
    <property type="project" value="UniProtKB-SubCell"/>
</dbReference>
<dbReference type="AlphaFoldDB" id="A0AAN7PJL8"/>
<keyword evidence="8" id="KW-0472">Membrane</keyword>
<reference evidence="14 15" key="1">
    <citation type="journal article" date="2023" name="Hortic Res">
        <title>Pangenome of water caltrop reveals structural variations and asymmetric subgenome divergence after allopolyploidization.</title>
        <authorList>
            <person name="Zhang X."/>
            <person name="Chen Y."/>
            <person name="Wang L."/>
            <person name="Yuan Y."/>
            <person name="Fang M."/>
            <person name="Shi L."/>
            <person name="Lu R."/>
            <person name="Comes H.P."/>
            <person name="Ma Y."/>
            <person name="Chen Y."/>
            <person name="Huang G."/>
            <person name="Zhou Y."/>
            <person name="Zheng Z."/>
            <person name="Qiu Y."/>
        </authorList>
    </citation>
    <scope>NUCLEOTIDE SEQUENCE [LARGE SCALE GENOMIC DNA]</scope>
    <source>
        <tissue evidence="14">Roots</tissue>
    </source>
</reference>
<dbReference type="GO" id="GO:0098552">
    <property type="term" value="C:side of membrane"/>
    <property type="evidence" value="ECO:0007669"/>
    <property type="project" value="UniProtKB-KW"/>
</dbReference>
<evidence type="ECO:0000256" key="11">
    <source>
        <dbReference type="ARBA" id="ARBA00024686"/>
    </source>
</evidence>
<organism evidence="14 15">
    <name type="scientific">Trapa incisa</name>
    <dbReference type="NCBI Taxonomy" id="236973"/>
    <lineage>
        <taxon>Eukaryota</taxon>
        <taxon>Viridiplantae</taxon>
        <taxon>Streptophyta</taxon>
        <taxon>Embryophyta</taxon>
        <taxon>Tracheophyta</taxon>
        <taxon>Spermatophyta</taxon>
        <taxon>Magnoliopsida</taxon>
        <taxon>eudicotyledons</taxon>
        <taxon>Gunneridae</taxon>
        <taxon>Pentapetalae</taxon>
        <taxon>rosids</taxon>
        <taxon>malvids</taxon>
        <taxon>Myrtales</taxon>
        <taxon>Lythraceae</taxon>
        <taxon>Trapa</taxon>
    </lineage>
</organism>
<dbReference type="GO" id="GO:0048367">
    <property type="term" value="P:shoot system development"/>
    <property type="evidence" value="ECO:0007669"/>
    <property type="project" value="TreeGrafter"/>
</dbReference>
<feature type="compositionally biased region" description="Low complexity" evidence="12">
    <location>
        <begin position="421"/>
        <end position="452"/>
    </location>
</feature>